<gene>
    <name evidence="2" type="ORF">RD149_21900</name>
</gene>
<protein>
    <recommendedName>
        <fullName evidence="4">MinD-like ATPase involved in chromosome partitioning or flagellar assembly</fullName>
    </recommendedName>
</protein>
<dbReference type="EMBL" id="JAVLUS010000024">
    <property type="protein sequence ID" value="MDS1116402.1"/>
    <property type="molecule type" value="Genomic_DNA"/>
</dbReference>
<feature type="compositionally biased region" description="Polar residues" evidence="1">
    <location>
        <begin position="1"/>
        <end position="10"/>
    </location>
</feature>
<sequence length="265" mass="28259">MNESASSWLTGTGPRSLIEVPNHPSTSQQIPVRERPVLVCGTSGGVGTSVLSALLADYRASDLGDRSWWVDLSGNDTDVPRRFGVDAVPDRRQWHSPRGATLWAPDEGTAIGAVLERVSTTGRGVPVVDAGARAFSVAQALHHEPLPDAVTPVLVVSPRPDLLNRSREVFDCWDAMGLLADTVLVIACQVPTLNHLALTELVQSAVTGQVAAVVALDYDPVLGEGTHLDLDRQEALAPRTWDAVSELAAHTSSRTTDGRRSVVSQ</sequence>
<dbReference type="RefSeq" id="WP_310952197.1">
    <property type="nucleotide sequence ID" value="NZ_JAVLUS010000024.1"/>
</dbReference>
<dbReference type="Proteomes" id="UP001265083">
    <property type="component" value="Unassembled WGS sequence"/>
</dbReference>
<reference evidence="2 3" key="1">
    <citation type="submission" date="2023-08" db="EMBL/GenBank/DDBJ databases">
        <title>Bioegradation of LLDPE and BLDPE plastic by marine bacteria from coast plastic debris.</title>
        <authorList>
            <person name="Rong Z."/>
        </authorList>
    </citation>
    <scope>NUCLEOTIDE SEQUENCE [LARGE SCALE GENOMIC DNA]</scope>
    <source>
        <strain evidence="2 3">Z-2</strain>
    </source>
</reference>
<comment type="caution">
    <text evidence="2">The sequence shown here is derived from an EMBL/GenBank/DDBJ whole genome shotgun (WGS) entry which is preliminary data.</text>
</comment>
<organism evidence="2 3">
    <name type="scientific">Gordonia westfalica</name>
    <dbReference type="NCBI Taxonomy" id="158898"/>
    <lineage>
        <taxon>Bacteria</taxon>
        <taxon>Bacillati</taxon>
        <taxon>Actinomycetota</taxon>
        <taxon>Actinomycetes</taxon>
        <taxon>Mycobacteriales</taxon>
        <taxon>Gordoniaceae</taxon>
        <taxon>Gordonia</taxon>
    </lineage>
</organism>
<evidence type="ECO:0000256" key="1">
    <source>
        <dbReference type="SAM" id="MobiDB-lite"/>
    </source>
</evidence>
<evidence type="ECO:0000313" key="2">
    <source>
        <dbReference type="EMBL" id="MDS1116402.1"/>
    </source>
</evidence>
<keyword evidence="3" id="KW-1185">Reference proteome</keyword>
<proteinExistence type="predicted"/>
<feature type="region of interest" description="Disordered" evidence="1">
    <location>
        <begin position="1"/>
        <end position="29"/>
    </location>
</feature>
<evidence type="ECO:0000313" key="3">
    <source>
        <dbReference type="Proteomes" id="UP001265083"/>
    </source>
</evidence>
<accession>A0ABU2GY66</accession>
<name>A0ABU2GY66_9ACTN</name>
<evidence type="ECO:0008006" key="4">
    <source>
        <dbReference type="Google" id="ProtNLM"/>
    </source>
</evidence>